<dbReference type="Pfam" id="PF07727">
    <property type="entry name" value="RVT_2"/>
    <property type="match status" value="1"/>
</dbReference>
<dbReference type="InterPro" id="IPR043502">
    <property type="entry name" value="DNA/RNA_pol_sf"/>
</dbReference>
<feature type="domain" description="Reverse transcriptase Ty1/copia-type" evidence="2">
    <location>
        <begin position="64"/>
        <end position="107"/>
    </location>
</feature>
<keyword evidence="3" id="KW-1185">Reference proteome</keyword>
<sequence length="296" mass="33353">MVFITMQPLFASFLVALIVVDDPIQFKEEIQVEKWRKAMNKDIEALERSGTWEITDLPPGKKWRSLLVVVAIKNWIVVQMDVKNTFLHGELKEEVYMTLPAGYTKWNVVGKSFVGVLVYVDDLLISGNDESLIQKAKTFLSSQFHMKDLGALRKSITSFCVPLGSYLVSWKSKKQQVATRSSAGTAYRVMALTACEVTWLSQLLKDLGLKHLGPTVLKCDNKATLSIDANPVQYERTKHVELDCHFIRGKVDDGCISTTYVSSKDQIVDLFTKLISMAQHDHLLPKLGVLSSHTKF</sequence>
<proteinExistence type="predicted"/>
<keyword evidence="1" id="KW-0732">Signal</keyword>
<dbReference type="GeneID" id="110800535"/>
<evidence type="ECO:0000313" key="3">
    <source>
        <dbReference type="Proteomes" id="UP000813463"/>
    </source>
</evidence>
<dbReference type="KEGG" id="soe:110800535"/>
<dbReference type="RefSeq" id="XP_021861540.1">
    <property type="nucleotide sequence ID" value="XM_022005848.1"/>
</dbReference>
<organism evidence="3 4">
    <name type="scientific">Spinacia oleracea</name>
    <name type="common">Spinach</name>
    <dbReference type="NCBI Taxonomy" id="3562"/>
    <lineage>
        <taxon>Eukaryota</taxon>
        <taxon>Viridiplantae</taxon>
        <taxon>Streptophyta</taxon>
        <taxon>Embryophyta</taxon>
        <taxon>Tracheophyta</taxon>
        <taxon>Spermatophyta</taxon>
        <taxon>Magnoliopsida</taxon>
        <taxon>eudicotyledons</taxon>
        <taxon>Gunneridae</taxon>
        <taxon>Pentapetalae</taxon>
        <taxon>Caryophyllales</taxon>
        <taxon>Chenopodiaceae</taxon>
        <taxon>Chenopodioideae</taxon>
        <taxon>Anserineae</taxon>
        <taxon>Spinacia</taxon>
    </lineage>
</organism>
<dbReference type="CDD" id="cd09272">
    <property type="entry name" value="RNase_HI_RT_Ty1"/>
    <property type="match status" value="1"/>
</dbReference>
<dbReference type="PANTHER" id="PTHR11439:SF498">
    <property type="entry name" value="DNAK FAMILY PROTEIN"/>
    <property type="match status" value="1"/>
</dbReference>
<evidence type="ECO:0000256" key="1">
    <source>
        <dbReference type="SAM" id="SignalP"/>
    </source>
</evidence>
<feature type="signal peptide" evidence="1">
    <location>
        <begin position="1"/>
        <end position="16"/>
    </location>
</feature>
<accession>A0A9R0K8Q1</accession>
<protein>
    <recommendedName>
        <fullName evidence="2">Reverse transcriptase Ty1/copia-type domain-containing protein</fullName>
    </recommendedName>
</protein>
<gene>
    <name evidence="4" type="primary">LOC110800535</name>
</gene>
<dbReference type="AlphaFoldDB" id="A0A9R0K8Q1"/>
<reference evidence="3" key="1">
    <citation type="journal article" date="2021" name="Nat. Commun.">
        <title>Genomic analyses provide insights into spinach domestication and the genetic basis of agronomic traits.</title>
        <authorList>
            <person name="Cai X."/>
            <person name="Sun X."/>
            <person name="Xu C."/>
            <person name="Sun H."/>
            <person name="Wang X."/>
            <person name="Ge C."/>
            <person name="Zhang Z."/>
            <person name="Wang Q."/>
            <person name="Fei Z."/>
            <person name="Jiao C."/>
            <person name="Wang Q."/>
        </authorList>
    </citation>
    <scope>NUCLEOTIDE SEQUENCE [LARGE SCALE GENOMIC DNA]</scope>
    <source>
        <strain evidence="3">cv. Varoflay</strain>
    </source>
</reference>
<dbReference type="SUPFAM" id="SSF56672">
    <property type="entry name" value="DNA/RNA polymerases"/>
    <property type="match status" value="1"/>
</dbReference>
<feature type="chain" id="PRO_5040495549" description="Reverse transcriptase Ty1/copia-type domain-containing protein" evidence="1">
    <location>
        <begin position="17"/>
        <end position="296"/>
    </location>
</feature>
<dbReference type="InterPro" id="IPR013103">
    <property type="entry name" value="RVT_2"/>
</dbReference>
<dbReference type="Proteomes" id="UP000813463">
    <property type="component" value="Chromosome 4"/>
</dbReference>
<evidence type="ECO:0000259" key="2">
    <source>
        <dbReference type="Pfam" id="PF07727"/>
    </source>
</evidence>
<name>A0A9R0K8Q1_SPIOL</name>
<dbReference type="PANTHER" id="PTHR11439">
    <property type="entry name" value="GAG-POL-RELATED RETROTRANSPOSON"/>
    <property type="match status" value="1"/>
</dbReference>
<reference evidence="4" key="2">
    <citation type="submission" date="2025-08" db="UniProtKB">
        <authorList>
            <consortium name="RefSeq"/>
        </authorList>
    </citation>
    <scope>IDENTIFICATION</scope>
    <source>
        <tissue evidence="4">Leaf</tissue>
    </source>
</reference>
<evidence type="ECO:0000313" key="4">
    <source>
        <dbReference type="RefSeq" id="XP_021861540.1"/>
    </source>
</evidence>
<dbReference type="OrthoDB" id="1729327at2759"/>